<evidence type="ECO:0000313" key="2">
    <source>
        <dbReference type="Proteomes" id="UP001273768"/>
    </source>
</evidence>
<sequence>MGESVCRSFHQADVRYTGVPPRKATETVFVFPDGLAGRKPHPPDHLTGVLISPGIHGCCAPVDVAAGRGARW</sequence>
<gene>
    <name evidence="1" type="ORF">HL657_02175</name>
</gene>
<reference evidence="1 2" key="1">
    <citation type="submission" date="2020-05" db="EMBL/GenBank/DDBJ databases">
        <title>Isolation and characterization of methanoarchaea from a cold seep at offshore SW Taiwan.</title>
        <authorList>
            <person name="Chen Y.-W."/>
            <person name="Chen S.-C."/>
            <person name="Lai M.-C."/>
        </authorList>
    </citation>
    <scope>NUCLEOTIDE SEQUENCE [LARGE SCALE GENOMIC DNA]</scope>
    <source>
        <strain evidence="1 2">YWC-01</strain>
    </source>
</reference>
<comment type="caution">
    <text evidence="1">The sequence shown here is derived from an EMBL/GenBank/DDBJ whole genome shotgun (WGS) entry which is preliminary data.</text>
</comment>
<accession>A0ABU3YZM8</accession>
<evidence type="ECO:0000313" key="1">
    <source>
        <dbReference type="EMBL" id="MDV4342004.1"/>
    </source>
</evidence>
<keyword evidence="2" id="KW-1185">Reference proteome</keyword>
<dbReference type="EMBL" id="JABFFQ010000001">
    <property type="protein sequence ID" value="MDV4342004.1"/>
    <property type="molecule type" value="Genomic_DNA"/>
</dbReference>
<protein>
    <submittedName>
        <fullName evidence="1">Uncharacterized protein</fullName>
    </submittedName>
</protein>
<dbReference type="Proteomes" id="UP001273768">
    <property type="component" value="Unassembled WGS sequence"/>
</dbReference>
<dbReference type="RefSeq" id="WP_317295201.1">
    <property type="nucleotide sequence ID" value="NZ_JABFFQ010000001.1"/>
</dbReference>
<proteinExistence type="predicted"/>
<organism evidence="1 2">
    <name type="scientific">Methanoculleus nereidis</name>
    <dbReference type="NCBI Taxonomy" id="2735141"/>
    <lineage>
        <taxon>Archaea</taxon>
        <taxon>Methanobacteriati</taxon>
        <taxon>Methanobacteriota</taxon>
        <taxon>Stenosarchaea group</taxon>
        <taxon>Methanomicrobia</taxon>
        <taxon>Methanomicrobiales</taxon>
        <taxon>Methanomicrobiaceae</taxon>
        <taxon>Methanoculleus</taxon>
    </lineage>
</organism>
<name>A0ABU3YZM8_9EURY</name>